<evidence type="ECO:0000313" key="3">
    <source>
        <dbReference type="Proteomes" id="UP000286134"/>
    </source>
</evidence>
<keyword evidence="1" id="KW-0732">Signal</keyword>
<dbReference type="OrthoDB" id="73919at2759"/>
<evidence type="ECO:0000256" key="1">
    <source>
        <dbReference type="SAM" id="SignalP"/>
    </source>
</evidence>
<organism evidence="2 3">
    <name type="scientific">Erysiphe neolycopersici</name>
    <dbReference type="NCBI Taxonomy" id="212602"/>
    <lineage>
        <taxon>Eukaryota</taxon>
        <taxon>Fungi</taxon>
        <taxon>Dikarya</taxon>
        <taxon>Ascomycota</taxon>
        <taxon>Pezizomycotina</taxon>
        <taxon>Leotiomycetes</taxon>
        <taxon>Erysiphales</taxon>
        <taxon>Erysiphaceae</taxon>
        <taxon>Erysiphe</taxon>
    </lineage>
</organism>
<dbReference type="EMBL" id="MCFK01001951">
    <property type="protein sequence ID" value="RKF64376.1"/>
    <property type="molecule type" value="Genomic_DNA"/>
</dbReference>
<feature type="signal peptide" evidence="1">
    <location>
        <begin position="1"/>
        <end position="21"/>
    </location>
</feature>
<gene>
    <name evidence="2" type="ORF">OnM2_c1581o2</name>
</gene>
<protein>
    <submittedName>
        <fullName evidence="2">Uncharacterized protein</fullName>
    </submittedName>
</protein>
<comment type="caution">
    <text evidence="2">The sequence shown here is derived from an EMBL/GenBank/DDBJ whole genome shotgun (WGS) entry which is preliminary data.</text>
</comment>
<keyword evidence="3" id="KW-1185">Reference proteome</keyword>
<sequence>MHSLYLMSLLLILGEFGVWKSSQVSKYFFLVNTAWKIRIVTAIEQKNPFRSN</sequence>
<feature type="chain" id="PRO_5019268161" evidence="1">
    <location>
        <begin position="22"/>
        <end position="52"/>
    </location>
</feature>
<dbReference type="Proteomes" id="UP000286134">
    <property type="component" value="Unassembled WGS sequence"/>
</dbReference>
<evidence type="ECO:0000313" key="2">
    <source>
        <dbReference type="EMBL" id="RKF64376.1"/>
    </source>
</evidence>
<accession>A0A420I3Z6</accession>
<reference evidence="2 3" key="1">
    <citation type="journal article" date="2018" name="BMC Genomics">
        <title>Comparative genome analyses reveal sequence features reflecting distinct modes of host-adaptation between dicot and monocot powdery mildew.</title>
        <authorList>
            <person name="Wu Y."/>
            <person name="Ma X."/>
            <person name="Pan Z."/>
            <person name="Kale S.D."/>
            <person name="Song Y."/>
            <person name="King H."/>
            <person name="Zhang Q."/>
            <person name="Presley C."/>
            <person name="Deng X."/>
            <person name="Wei C.I."/>
            <person name="Xiao S."/>
        </authorList>
    </citation>
    <scope>NUCLEOTIDE SEQUENCE [LARGE SCALE GENOMIC DNA]</scope>
    <source>
        <strain evidence="2">UMSG2</strain>
    </source>
</reference>
<name>A0A420I3Z6_9PEZI</name>
<proteinExistence type="predicted"/>
<dbReference type="AlphaFoldDB" id="A0A420I3Z6"/>